<evidence type="ECO:0000256" key="1">
    <source>
        <dbReference type="SAM" id="MobiDB-lite"/>
    </source>
</evidence>
<feature type="signal peptide" evidence="2">
    <location>
        <begin position="1"/>
        <end position="19"/>
    </location>
</feature>
<dbReference type="PROSITE" id="PS51257">
    <property type="entry name" value="PROKAR_LIPOPROTEIN"/>
    <property type="match status" value="1"/>
</dbReference>
<dbReference type="Proteomes" id="UP001211005">
    <property type="component" value="Chromosome"/>
</dbReference>
<evidence type="ECO:0000313" key="4">
    <source>
        <dbReference type="Proteomes" id="UP001211005"/>
    </source>
</evidence>
<organism evidence="3 4">
    <name type="scientific">Hymenobacter canadensis</name>
    <dbReference type="NCBI Taxonomy" id="2999067"/>
    <lineage>
        <taxon>Bacteria</taxon>
        <taxon>Pseudomonadati</taxon>
        <taxon>Bacteroidota</taxon>
        <taxon>Cytophagia</taxon>
        <taxon>Cytophagales</taxon>
        <taxon>Hymenobacteraceae</taxon>
        <taxon>Hymenobacter</taxon>
    </lineage>
</organism>
<feature type="region of interest" description="Disordered" evidence="1">
    <location>
        <begin position="158"/>
        <end position="180"/>
    </location>
</feature>
<evidence type="ECO:0000313" key="3">
    <source>
        <dbReference type="EMBL" id="WBA42126.1"/>
    </source>
</evidence>
<name>A0ABY7LNX0_9BACT</name>
<reference evidence="3 4" key="1">
    <citation type="submission" date="2022-12" db="EMBL/GenBank/DDBJ databases">
        <title>Hymenobacter canadensis sp. nov. isolated from lake water of the Cambridge Bay, Canada.</title>
        <authorList>
            <person name="Kim W.H."/>
            <person name="Lee Y.M."/>
        </authorList>
    </citation>
    <scope>NUCLEOTIDE SEQUENCE [LARGE SCALE GENOMIC DNA]</scope>
    <source>
        <strain evidence="3 4">PAMC 29467</strain>
    </source>
</reference>
<gene>
    <name evidence="3" type="ORF">O3303_00890</name>
</gene>
<evidence type="ECO:0000256" key="2">
    <source>
        <dbReference type="SAM" id="SignalP"/>
    </source>
</evidence>
<dbReference type="EMBL" id="CP114767">
    <property type="protein sequence ID" value="WBA42126.1"/>
    <property type="molecule type" value="Genomic_DNA"/>
</dbReference>
<proteinExistence type="predicted"/>
<keyword evidence="2" id="KW-0732">Signal</keyword>
<keyword evidence="4" id="KW-1185">Reference proteome</keyword>
<protein>
    <submittedName>
        <fullName evidence="3">Uncharacterized protein</fullName>
    </submittedName>
</protein>
<dbReference type="RefSeq" id="WP_269560185.1">
    <property type="nucleotide sequence ID" value="NZ_CP114767.1"/>
</dbReference>
<feature type="chain" id="PRO_5046959024" evidence="2">
    <location>
        <begin position="20"/>
        <end position="180"/>
    </location>
</feature>
<sequence length="180" mass="20070">MLRNPLTWLLFFIAATALAACCGSVACDCQDSLDDAVSFSFNQTTGTTRPFTLDELDSVFFVRELRRDTARRPVIDTVLLIRTAEQRGSNVVLNNAQPFGQRGTRKLDQYRYLLYLGKRRAPTASFRIDSVQLNSRLQSDGCCTCNNNTLKRVYLNGSPQPIDATDPSGQDRAVPVVLSR</sequence>
<accession>A0ABY7LNX0</accession>